<keyword evidence="2" id="KW-1185">Reference proteome</keyword>
<evidence type="ECO:0000313" key="2">
    <source>
        <dbReference type="Proteomes" id="UP001489719"/>
    </source>
</evidence>
<sequence length="676" mass="72518">MERPSSSAARPARRPSMQPPPAPSPSPSVARSRMSRSSSVYCRSPSSASTTSPRPPSARGFADEPVEFGVGDLVYVPGGLRGVVLYIGQVVGKNGEFAGVDLLGPDADKGKNNGTVNGVRYFNPSHSTSGIFVPLVKLSTNPTSTTTPGGTPRPSSVLSQRAPSRGSILADRSKSPMPLAASTSTGGVQTPGRRTSLANMAGSGRTSRTSMNRPSLFFSPSSTSHSANTPTAPRTSAPNAAKRKSIIGTAPVTASRLSRTSMSAMSTGTSDDDAESDIISKSSALDDQVTRQMAALRLVLEQTSAKLEAKEAEFTRQSAILIDMENTLAEFQALSEAQKSGVSDGEADSQPPTQRELDLRTLLQDKDAKLKALQLELDNKRKEFRDTMEALEQANLASMHVYEAQLDELRGQVHAANGVVGNIQPLESMITELETGLEDARIIEKSVRGELEVAILAITEKQEEINKLKEQLKVVAIGDSSVSSGSFGDELLREELSVEKKHREKLAQEVAHLERIIESKVFREQELEKELVQVREQLSAALDSLRNEKAQNEILQHQLQNSQDMTLSALPKAPVVSKAPLMPTSNVSLNGNARFGKSENNHSRSVLWCEICEAEGHDIIDCKVGGYGSTVNGKSAPGIASGSRQSPMKTESGKKLWCALCERDGHASMDCPYDGL</sequence>
<name>A0ACC3TV00_9ASCO</name>
<proteinExistence type="predicted"/>
<gene>
    <name evidence="1" type="ORF">V1517DRAFT_315312</name>
</gene>
<reference evidence="2" key="1">
    <citation type="journal article" date="2024" name="Front. Bioeng. Biotechnol.">
        <title>Genome-scale model development and genomic sequencing of the oleaginous clade Lipomyces.</title>
        <authorList>
            <person name="Czajka J.J."/>
            <person name="Han Y."/>
            <person name="Kim J."/>
            <person name="Mondo S.J."/>
            <person name="Hofstad B.A."/>
            <person name="Robles A."/>
            <person name="Haridas S."/>
            <person name="Riley R."/>
            <person name="LaButti K."/>
            <person name="Pangilinan J."/>
            <person name="Andreopoulos W."/>
            <person name="Lipzen A."/>
            <person name="Yan J."/>
            <person name="Wang M."/>
            <person name="Ng V."/>
            <person name="Grigoriev I.V."/>
            <person name="Spatafora J.W."/>
            <person name="Magnuson J.K."/>
            <person name="Baker S.E."/>
            <person name="Pomraning K.R."/>
        </authorList>
    </citation>
    <scope>NUCLEOTIDE SEQUENCE [LARGE SCALE GENOMIC DNA]</scope>
    <source>
        <strain evidence="2">CBS 10300</strain>
    </source>
</reference>
<dbReference type="EMBL" id="MU970043">
    <property type="protein sequence ID" value="KAK9325070.1"/>
    <property type="molecule type" value="Genomic_DNA"/>
</dbReference>
<organism evidence="1 2">
    <name type="scientific">Lipomyces orientalis</name>
    <dbReference type="NCBI Taxonomy" id="1233043"/>
    <lineage>
        <taxon>Eukaryota</taxon>
        <taxon>Fungi</taxon>
        <taxon>Dikarya</taxon>
        <taxon>Ascomycota</taxon>
        <taxon>Saccharomycotina</taxon>
        <taxon>Lipomycetes</taxon>
        <taxon>Lipomycetales</taxon>
        <taxon>Lipomycetaceae</taxon>
        <taxon>Lipomyces</taxon>
    </lineage>
</organism>
<comment type="caution">
    <text evidence="1">The sequence shown here is derived from an EMBL/GenBank/DDBJ whole genome shotgun (WGS) entry which is preliminary data.</text>
</comment>
<dbReference type="Proteomes" id="UP001489719">
    <property type="component" value="Unassembled WGS sequence"/>
</dbReference>
<protein>
    <submittedName>
        <fullName evidence="1">Uncharacterized protein</fullName>
    </submittedName>
</protein>
<accession>A0ACC3TV00</accession>
<evidence type="ECO:0000313" key="1">
    <source>
        <dbReference type="EMBL" id="KAK9325070.1"/>
    </source>
</evidence>